<comment type="pathway">
    <text evidence="1 8">Cofactor biosynthesis; NAD(+) biosynthesis; nicotinate D-ribonucleotide from nicotinate: step 1/1.</text>
</comment>
<dbReference type="UniPathway" id="UPA00253">
    <property type="reaction ID" value="UER00457"/>
</dbReference>
<organism evidence="11 12">
    <name type="scientific">Mucor plumbeus</name>
    <dbReference type="NCBI Taxonomy" id="97098"/>
    <lineage>
        <taxon>Eukaryota</taxon>
        <taxon>Fungi</taxon>
        <taxon>Fungi incertae sedis</taxon>
        <taxon>Mucoromycota</taxon>
        <taxon>Mucoromycotina</taxon>
        <taxon>Mucoromycetes</taxon>
        <taxon>Mucorales</taxon>
        <taxon>Mucorineae</taxon>
        <taxon>Mucoraceae</taxon>
        <taxon>Mucor</taxon>
    </lineage>
</organism>
<dbReference type="PANTHER" id="PTHR11098:SF1">
    <property type="entry name" value="NICOTINATE PHOSPHORIBOSYLTRANSFERASE"/>
    <property type="match status" value="1"/>
</dbReference>
<dbReference type="EC" id="6.3.4.21" evidence="3 8"/>
<comment type="caution">
    <text evidence="11">The sequence shown here is derived from an EMBL/GenBank/DDBJ whole genome shotgun (WGS) entry which is preliminary data.</text>
</comment>
<evidence type="ECO:0000256" key="3">
    <source>
        <dbReference type="ARBA" id="ARBA00013236"/>
    </source>
</evidence>
<dbReference type="SUPFAM" id="SSF54675">
    <property type="entry name" value="Nicotinate/Quinolinate PRTase N-terminal domain-like"/>
    <property type="match status" value="1"/>
</dbReference>
<evidence type="ECO:0000256" key="6">
    <source>
        <dbReference type="ARBA" id="ARBA00022642"/>
    </source>
</evidence>
<evidence type="ECO:0000256" key="5">
    <source>
        <dbReference type="ARBA" id="ARBA00022598"/>
    </source>
</evidence>
<dbReference type="AlphaFoldDB" id="A0A8H7RNC2"/>
<evidence type="ECO:0000256" key="4">
    <source>
        <dbReference type="ARBA" id="ARBA00022553"/>
    </source>
</evidence>
<evidence type="ECO:0000259" key="10">
    <source>
        <dbReference type="Pfam" id="PF17767"/>
    </source>
</evidence>
<dbReference type="HAMAP" id="MF_00570">
    <property type="entry name" value="NAPRTase"/>
    <property type="match status" value="1"/>
</dbReference>
<evidence type="ECO:0000256" key="2">
    <source>
        <dbReference type="ARBA" id="ARBA00010897"/>
    </source>
</evidence>
<dbReference type="SUPFAM" id="SSF51690">
    <property type="entry name" value="Nicotinate/Quinolinate PRTase C-terminal domain-like"/>
    <property type="match status" value="1"/>
</dbReference>
<dbReference type="InterPro" id="IPR041525">
    <property type="entry name" value="N/Namide_PRibTrfase"/>
</dbReference>
<comment type="function">
    <text evidence="8">Catalyzes the synthesis of beta-nicotinate D-ribonucleotide from nicotinate and 5-phospho-D-ribose 1-phosphate at the expense of ATP.</text>
</comment>
<evidence type="ECO:0000313" key="12">
    <source>
        <dbReference type="Proteomes" id="UP000650833"/>
    </source>
</evidence>
<dbReference type="InterPro" id="IPR040727">
    <property type="entry name" value="NAPRTase_N"/>
</dbReference>
<comment type="PTM">
    <text evidence="8">Transiently phosphorylated on a His residue during the reaction cycle. Phosphorylation strongly increases the affinity for substrates and increases the rate of nicotinate D-ribonucleotide production. Dephosphorylation regenerates the low-affinity form of the enzyme, leading to product release.</text>
</comment>
<dbReference type="InterPro" id="IPR006406">
    <property type="entry name" value="Nic_PRibTrfase"/>
</dbReference>
<keyword evidence="4" id="KW-0597">Phosphoprotein</keyword>
<dbReference type="PIRSF" id="PIRSF000484">
    <property type="entry name" value="NAPRT"/>
    <property type="match status" value="1"/>
</dbReference>
<dbReference type="Gene3D" id="3.20.140.10">
    <property type="entry name" value="nicotinate phosphoribosyltransferase"/>
    <property type="match status" value="1"/>
</dbReference>
<dbReference type="Proteomes" id="UP000650833">
    <property type="component" value="Unassembled WGS sequence"/>
</dbReference>
<dbReference type="InterPro" id="IPR036068">
    <property type="entry name" value="Nicotinate_pribotase-like_C"/>
</dbReference>
<comment type="similarity">
    <text evidence="2 8">Belongs to the NAPRTase family.</text>
</comment>
<dbReference type="OrthoDB" id="193380at2759"/>
<dbReference type="PANTHER" id="PTHR11098">
    <property type="entry name" value="NICOTINATE PHOSPHORIBOSYLTRANSFERASE"/>
    <property type="match status" value="1"/>
</dbReference>
<dbReference type="InterPro" id="IPR007229">
    <property type="entry name" value="Nic_PRibTrfase-Fam"/>
</dbReference>
<dbReference type="GO" id="GO:0034355">
    <property type="term" value="P:NAD+ biosynthetic process via the salvage pathway"/>
    <property type="evidence" value="ECO:0007669"/>
    <property type="project" value="TreeGrafter"/>
</dbReference>
<dbReference type="NCBIfam" id="TIGR01514">
    <property type="entry name" value="NAPRTase"/>
    <property type="match status" value="1"/>
</dbReference>
<gene>
    <name evidence="11" type="ORF">INT46_006107</name>
</gene>
<evidence type="ECO:0000256" key="7">
    <source>
        <dbReference type="ARBA" id="ARBA00048668"/>
    </source>
</evidence>
<keyword evidence="6 8" id="KW-0662">Pyridine nucleotide biosynthesis</keyword>
<comment type="catalytic activity">
    <reaction evidence="7 8">
        <text>5-phospho-alpha-D-ribose 1-diphosphate + nicotinate + ATP + H2O = nicotinate beta-D-ribonucleotide + ADP + phosphate + diphosphate</text>
        <dbReference type="Rhea" id="RHEA:36163"/>
        <dbReference type="ChEBI" id="CHEBI:15377"/>
        <dbReference type="ChEBI" id="CHEBI:30616"/>
        <dbReference type="ChEBI" id="CHEBI:32544"/>
        <dbReference type="ChEBI" id="CHEBI:33019"/>
        <dbReference type="ChEBI" id="CHEBI:43474"/>
        <dbReference type="ChEBI" id="CHEBI:57502"/>
        <dbReference type="ChEBI" id="CHEBI:58017"/>
        <dbReference type="ChEBI" id="CHEBI:456216"/>
        <dbReference type="EC" id="6.3.4.21"/>
    </reaction>
</comment>
<name>A0A8H7RNC2_9FUNG</name>
<sequence length="416" mass="47697">MATTQHEALMSLLDNDLYKFTMQHAVIKHYKRDIPVVYQFTNREKDLHLNAEAVQWLRKQIKDMALLKLTEIEREYISRLNFLDADYVEYLSQFQYKPEEQVVLNYDEVTGDLELEVRGKWHETILYEVPLLALISEAYFRYTDRDWNYDNQVENAVQKTKALLEHGCIFSEFGTRRRRDFKTHDLVMKTIYETNEQYKKDCFTANQSPKGNCAGTSNVLLAMKYNVLPIGTVAHEFFMAVSALEGIKHANRDTLNIWYNVYKGNLGIALTDTFTTPIFLQDFDLDLASKYTGVRQDSGDPLDFINIMVAHYKSIGIDPSTKTIVFSDSLNVERAINLQNQTLKAGIKASFGIGTSLTNDFQKVSDKSIKSKALNIVIKLKECNGKRVIKLSDDSLKHSADEATISAFKKELGITN</sequence>
<dbReference type="GO" id="GO:0005829">
    <property type="term" value="C:cytosol"/>
    <property type="evidence" value="ECO:0007669"/>
    <property type="project" value="TreeGrafter"/>
</dbReference>
<evidence type="ECO:0000256" key="1">
    <source>
        <dbReference type="ARBA" id="ARBA00004952"/>
    </source>
</evidence>
<keyword evidence="12" id="KW-1185">Reference proteome</keyword>
<feature type="domain" description="Nicotinate phosphoribosyltransferase N-terminal" evidence="10">
    <location>
        <begin position="13"/>
        <end position="136"/>
    </location>
</feature>
<keyword evidence="5 8" id="KW-0436">Ligase</keyword>
<evidence type="ECO:0000256" key="8">
    <source>
        <dbReference type="RuleBase" id="RU003838"/>
    </source>
</evidence>
<dbReference type="Pfam" id="PF04095">
    <property type="entry name" value="NAPRTase"/>
    <property type="match status" value="1"/>
</dbReference>
<accession>A0A8H7RNC2</accession>
<evidence type="ECO:0000313" key="11">
    <source>
        <dbReference type="EMBL" id="KAG2213678.1"/>
    </source>
</evidence>
<reference evidence="11" key="1">
    <citation type="submission" date="2020-12" db="EMBL/GenBank/DDBJ databases">
        <title>Metabolic potential, ecology and presence of endohyphal bacteria is reflected in genomic diversity of Mucoromycotina.</title>
        <authorList>
            <person name="Muszewska A."/>
            <person name="Okrasinska A."/>
            <person name="Steczkiewicz K."/>
            <person name="Drgas O."/>
            <person name="Orlowska M."/>
            <person name="Perlinska-Lenart U."/>
            <person name="Aleksandrzak-Piekarczyk T."/>
            <person name="Szatraj K."/>
            <person name="Zielenkiewicz U."/>
            <person name="Pilsyk S."/>
            <person name="Malc E."/>
            <person name="Mieczkowski P."/>
            <person name="Kruszewska J.S."/>
            <person name="Biernat P."/>
            <person name="Pawlowska J."/>
        </authorList>
    </citation>
    <scope>NUCLEOTIDE SEQUENCE</scope>
    <source>
        <strain evidence="11">CBS 226.32</strain>
    </source>
</reference>
<dbReference type="GO" id="GO:0004516">
    <property type="term" value="F:nicotinate phosphoribosyltransferase activity"/>
    <property type="evidence" value="ECO:0007669"/>
    <property type="project" value="UniProtKB-UniRule"/>
</dbReference>
<dbReference type="EMBL" id="JAEPRC010000033">
    <property type="protein sequence ID" value="KAG2213678.1"/>
    <property type="molecule type" value="Genomic_DNA"/>
</dbReference>
<dbReference type="Pfam" id="PF17767">
    <property type="entry name" value="NAPRTase_N"/>
    <property type="match status" value="1"/>
</dbReference>
<feature type="domain" description="Nicotinate/nicotinamide phosphoribosyltransferase" evidence="9">
    <location>
        <begin position="170"/>
        <end position="413"/>
    </location>
</feature>
<dbReference type="NCBIfam" id="NF003704">
    <property type="entry name" value="PRK05321.1"/>
    <property type="match status" value="1"/>
</dbReference>
<evidence type="ECO:0000259" key="9">
    <source>
        <dbReference type="Pfam" id="PF04095"/>
    </source>
</evidence>
<proteinExistence type="inferred from homology"/>
<protein>
    <recommendedName>
        <fullName evidence="3 8">Nicotinate phosphoribosyltransferase</fullName>
        <ecNumber evidence="3 8">6.3.4.21</ecNumber>
    </recommendedName>
</protein>